<protein>
    <submittedName>
        <fullName evidence="1">Acyl carrier protein</fullName>
    </submittedName>
</protein>
<dbReference type="Gene3D" id="1.10.1200.10">
    <property type="entry name" value="ACP-like"/>
    <property type="match status" value="1"/>
</dbReference>
<dbReference type="RefSeq" id="WP_030278607.1">
    <property type="nucleotide sequence ID" value="NZ_VKLS01000025.1"/>
</dbReference>
<organism evidence="1 2">
    <name type="scientific">Streptomyces benahoarensis</name>
    <dbReference type="NCBI Taxonomy" id="2595054"/>
    <lineage>
        <taxon>Bacteria</taxon>
        <taxon>Bacillati</taxon>
        <taxon>Actinomycetota</taxon>
        <taxon>Actinomycetes</taxon>
        <taxon>Kitasatosporales</taxon>
        <taxon>Streptomycetaceae</taxon>
        <taxon>Streptomyces</taxon>
    </lineage>
</organism>
<dbReference type="SUPFAM" id="SSF47336">
    <property type="entry name" value="ACP-like"/>
    <property type="match status" value="1"/>
</dbReference>
<name>A0A553ZPQ5_9ACTN</name>
<reference evidence="1 2" key="1">
    <citation type="submission" date="2019-07" db="EMBL/GenBank/DDBJ databases">
        <title>Draft genome for Streptomyces benahoarensis MZ03-48.</title>
        <authorList>
            <person name="Gonzalez-Pimentel J.L."/>
        </authorList>
    </citation>
    <scope>NUCLEOTIDE SEQUENCE [LARGE SCALE GENOMIC DNA]</scope>
    <source>
        <strain evidence="1 2">MZ03-48</strain>
    </source>
</reference>
<gene>
    <name evidence="1" type="ORF">FNZ23_04515</name>
</gene>
<evidence type="ECO:0000313" key="1">
    <source>
        <dbReference type="EMBL" id="TSB43450.1"/>
    </source>
</evidence>
<sequence length="80" mass="9307">MQSATDQIKQWILDRHAEVSDIEPDFDLLESRLIDSLAFVEFMVLVSRLSGEDIDMESIDIDDFRTLRRIEARYFGAGVR</sequence>
<proteinExistence type="predicted"/>
<comment type="caution">
    <text evidence="1">The sequence shown here is derived from an EMBL/GenBank/DDBJ whole genome shotgun (WGS) entry which is preliminary data.</text>
</comment>
<dbReference type="EMBL" id="VKLS01000025">
    <property type="protein sequence ID" value="TSB43450.1"/>
    <property type="molecule type" value="Genomic_DNA"/>
</dbReference>
<dbReference type="AlphaFoldDB" id="A0A553ZPQ5"/>
<dbReference type="OrthoDB" id="8778689at2"/>
<dbReference type="InterPro" id="IPR036736">
    <property type="entry name" value="ACP-like_sf"/>
</dbReference>
<accession>A0A553ZPQ5</accession>
<evidence type="ECO:0000313" key="2">
    <source>
        <dbReference type="Proteomes" id="UP000320888"/>
    </source>
</evidence>
<keyword evidence="2" id="KW-1185">Reference proteome</keyword>
<dbReference type="Proteomes" id="UP000320888">
    <property type="component" value="Unassembled WGS sequence"/>
</dbReference>